<protein>
    <submittedName>
        <fullName evidence="2">Uncharacterized protein</fullName>
    </submittedName>
</protein>
<keyword evidence="3" id="KW-1185">Reference proteome</keyword>
<evidence type="ECO:0000313" key="3">
    <source>
        <dbReference type="Proteomes" id="UP001500456"/>
    </source>
</evidence>
<feature type="region of interest" description="Disordered" evidence="1">
    <location>
        <begin position="1"/>
        <end position="23"/>
    </location>
</feature>
<evidence type="ECO:0000313" key="2">
    <source>
        <dbReference type="EMBL" id="GAA4028559.1"/>
    </source>
</evidence>
<evidence type="ECO:0000256" key="1">
    <source>
        <dbReference type="SAM" id="MobiDB-lite"/>
    </source>
</evidence>
<gene>
    <name evidence="2" type="ORF">GCM10022232_88040</name>
</gene>
<comment type="caution">
    <text evidence="2">The sequence shown here is derived from an EMBL/GenBank/DDBJ whole genome shotgun (WGS) entry which is preliminary data.</text>
</comment>
<dbReference type="Proteomes" id="UP001500456">
    <property type="component" value="Unassembled WGS sequence"/>
</dbReference>
<accession>A0ABP7TNF1</accession>
<organism evidence="2 3">
    <name type="scientific">Streptomyces plumbiresistens</name>
    <dbReference type="NCBI Taxonomy" id="511811"/>
    <lineage>
        <taxon>Bacteria</taxon>
        <taxon>Bacillati</taxon>
        <taxon>Actinomycetota</taxon>
        <taxon>Actinomycetes</taxon>
        <taxon>Kitasatosporales</taxon>
        <taxon>Streptomycetaceae</taxon>
        <taxon>Streptomyces</taxon>
    </lineage>
</organism>
<name>A0ABP7TNF1_9ACTN</name>
<dbReference type="EMBL" id="BAAAZX010000044">
    <property type="protein sequence ID" value="GAA4028559.1"/>
    <property type="molecule type" value="Genomic_DNA"/>
</dbReference>
<reference evidence="3" key="1">
    <citation type="journal article" date="2019" name="Int. J. Syst. Evol. Microbiol.">
        <title>The Global Catalogue of Microorganisms (GCM) 10K type strain sequencing project: providing services to taxonomists for standard genome sequencing and annotation.</title>
        <authorList>
            <consortium name="The Broad Institute Genomics Platform"/>
            <consortium name="The Broad Institute Genome Sequencing Center for Infectious Disease"/>
            <person name="Wu L."/>
            <person name="Ma J."/>
        </authorList>
    </citation>
    <scope>NUCLEOTIDE SEQUENCE [LARGE SCALE GENOMIC DNA]</scope>
    <source>
        <strain evidence="3">JCM 16924</strain>
    </source>
</reference>
<sequence length="113" mass="11865">MVRPAVMGQRRTTGTDSEPDGVPKSLLLRVTGRAPTARDSAVTASTAANPMPKVTVSAALAWPFAVLPGFGDDMGEEPGSAAAAVIMPGGTMCWFSTQLVFRPPSGPRWLRRP</sequence>
<proteinExistence type="predicted"/>